<dbReference type="Gene3D" id="3.40.190.170">
    <property type="entry name" value="Bacterial extracellular solute-binding protein, family 7"/>
    <property type="match status" value="1"/>
</dbReference>
<evidence type="ECO:0000256" key="2">
    <source>
        <dbReference type="ARBA" id="ARBA00022448"/>
    </source>
</evidence>
<dbReference type="PROSITE" id="PS51257">
    <property type="entry name" value="PROKAR_LIPOPROTEIN"/>
    <property type="match status" value="1"/>
</dbReference>
<sequence>MKKKLALILAVALCLGLFVGCSSKDANAPKEEVLEIKVGHGTAETTALHQGWLKFKELVEQKSDGKMTVKIFPNQQLGGDRELIEAVQLGNVTMTSPSTAPLAAFDPAFFVLDIPFLFSDRDMVYEVLDSQVGESLLDTLKEYNIKGLGYWENGFRNFTNSKLPVRSPQELSGIKVRTMENEIHMKAWSLLGANPTPMAFGELYTALQQKTVDAQENPFELIYATKFHEVQKYITKTQHIYSAYIPLMNNEFFNNLSSEYQQIIMDSIKEATAEQRQIAGKNDVEFEEKMRSTNEVIDLSGDEKQAFRNEMAPVLDLVKTKAGEDMVSAFTEATGY</sequence>
<evidence type="ECO:0000256" key="4">
    <source>
        <dbReference type="SAM" id="SignalP"/>
    </source>
</evidence>
<accession>A0A974BGL8</accession>
<dbReference type="Proteomes" id="UP000611629">
    <property type="component" value="Unassembled WGS sequence"/>
</dbReference>
<dbReference type="InterPro" id="IPR018389">
    <property type="entry name" value="DctP_fam"/>
</dbReference>
<keyword evidence="3 4" id="KW-0732">Signal</keyword>
<dbReference type="InterPro" id="IPR004682">
    <property type="entry name" value="TRAP_DctP"/>
</dbReference>
<reference evidence="5" key="1">
    <citation type="submission" date="2020-07" db="EMBL/GenBank/DDBJ databases">
        <title>Genomic analysis of a strain of Sedimentibacter Hydroxybenzoicus DSM7310.</title>
        <authorList>
            <person name="Ma S."/>
        </authorList>
    </citation>
    <scope>NUCLEOTIDE SEQUENCE</scope>
    <source>
        <strain evidence="5">DSM 7310</strain>
    </source>
</reference>
<organism evidence="5 6">
    <name type="scientific">Sedimentibacter hydroxybenzoicus DSM 7310</name>
    <dbReference type="NCBI Taxonomy" id="1123245"/>
    <lineage>
        <taxon>Bacteria</taxon>
        <taxon>Bacillati</taxon>
        <taxon>Bacillota</taxon>
        <taxon>Tissierellia</taxon>
        <taxon>Sedimentibacter</taxon>
    </lineage>
</organism>
<dbReference type="AlphaFoldDB" id="A0A974BGL8"/>
<dbReference type="Pfam" id="PF03480">
    <property type="entry name" value="DctP"/>
    <property type="match status" value="1"/>
</dbReference>
<comment type="caution">
    <text evidence="5">The sequence shown here is derived from an EMBL/GenBank/DDBJ whole genome shotgun (WGS) entry which is preliminary data.</text>
</comment>
<comment type="similarity">
    <text evidence="1">Belongs to the bacterial solute-binding protein 7 family.</text>
</comment>
<dbReference type="EMBL" id="JACBNQ010000001">
    <property type="protein sequence ID" value="NYB72753.1"/>
    <property type="molecule type" value="Genomic_DNA"/>
</dbReference>
<gene>
    <name evidence="5" type="ORF">HZF24_01210</name>
</gene>
<dbReference type="GO" id="GO:0030288">
    <property type="term" value="C:outer membrane-bounded periplasmic space"/>
    <property type="evidence" value="ECO:0007669"/>
    <property type="project" value="InterPro"/>
</dbReference>
<dbReference type="NCBIfam" id="NF037995">
    <property type="entry name" value="TRAP_S1"/>
    <property type="match status" value="1"/>
</dbReference>
<proteinExistence type="inferred from homology"/>
<protein>
    <submittedName>
        <fullName evidence="5">DctP family TRAP transporter solute-binding subunit</fullName>
    </submittedName>
</protein>
<dbReference type="PANTHER" id="PTHR33376">
    <property type="match status" value="1"/>
</dbReference>
<dbReference type="GO" id="GO:0055085">
    <property type="term" value="P:transmembrane transport"/>
    <property type="evidence" value="ECO:0007669"/>
    <property type="project" value="InterPro"/>
</dbReference>
<feature type="signal peptide" evidence="4">
    <location>
        <begin position="1"/>
        <end position="28"/>
    </location>
</feature>
<evidence type="ECO:0000313" key="6">
    <source>
        <dbReference type="Proteomes" id="UP000611629"/>
    </source>
</evidence>
<keyword evidence="2" id="KW-0813">Transport</keyword>
<evidence type="ECO:0000256" key="3">
    <source>
        <dbReference type="ARBA" id="ARBA00022729"/>
    </source>
</evidence>
<dbReference type="NCBIfam" id="TIGR00787">
    <property type="entry name" value="dctP"/>
    <property type="match status" value="1"/>
</dbReference>
<feature type="chain" id="PRO_5038137905" evidence="4">
    <location>
        <begin position="29"/>
        <end position="336"/>
    </location>
</feature>
<dbReference type="InterPro" id="IPR038404">
    <property type="entry name" value="TRAP_DctP_sf"/>
</dbReference>
<dbReference type="PIRSF" id="PIRSF006470">
    <property type="entry name" value="DctB"/>
    <property type="match status" value="1"/>
</dbReference>
<evidence type="ECO:0000256" key="1">
    <source>
        <dbReference type="ARBA" id="ARBA00009023"/>
    </source>
</evidence>
<name>A0A974BGL8_SEDHY</name>
<keyword evidence="6" id="KW-1185">Reference proteome</keyword>
<dbReference type="PANTHER" id="PTHR33376:SF7">
    <property type="entry name" value="C4-DICARBOXYLATE-BINDING PROTEIN DCTB"/>
    <property type="match status" value="1"/>
</dbReference>
<dbReference type="RefSeq" id="WP_179236433.1">
    <property type="nucleotide sequence ID" value="NZ_JACBNQ010000001.1"/>
</dbReference>
<evidence type="ECO:0000313" key="5">
    <source>
        <dbReference type="EMBL" id="NYB72753.1"/>
    </source>
</evidence>